<dbReference type="Gene3D" id="2.10.109.10">
    <property type="entry name" value="Umud Fragment, subunit A"/>
    <property type="match status" value="1"/>
</dbReference>
<dbReference type="Proteomes" id="UP000501168">
    <property type="component" value="Chromosome"/>
</dbReference>
<dbReference type="PANTHER" id="PTHR40661">
    <property type="match status" value="1"/>
</dbReference>
<dbReference type="Pfam" id="PF07022">
    <property type="entry name" value="Phage_CI_repr"/>
    <property type="match status" value="1"/>
</dbReference>
<dbReference type="GO" id="GO:0003677">
    <property type="term" value="F:DNA binding"/>
    <property type="evidence" value="ECO:0007669"/>
    <property type="project" value="UniProtKB-KW"/>
</dbReference>
<evidence type="ECO:0000313" key="5">
    <source>
        <dbReference type="EMBL" id="QIQ21015.1"/>
    </source>
</evidence>
<dbReference type="CDD" id="cd06529">
    <property type="entry name" value="S24_LexA-like"/>
    <property type="match status" value="1"/>
</dbReference>
<proteinExistence type="predicted"/>
<dbReference type="CDD" id="cd00093">
    <property type="entry name" value="HTH_XRE"/>
    <property type="match status" value="1"/>
</dbReference>
<dbReference type="InParanoid" id="A0A6G9I9V7"/>
<sequence>MSTLSDRLKHIMLEQNLNQTELAKLADASPQSVTNWLKRNSMSKNVARLICEKTGYSLNWLLFGMGEADNSEPNFKQSRLKPVEWEDMAPTNTEFVEVPVLDVHLSAGDGYCNTEGEEMYTLPFRAYTLKREGINVENLKVVRVTGDSMEPKLSDNDTVSINTADKIVRDGKMYAIRIGDVQKIKILIQNSDGSITVRSYNPDYKDEIVYKEQIESGDFTVIGRVWWISSIV</sequence>
<dbReference type="PANTHER" id="PTHR40661:SF3">
    <property type="entry name" value="FELS-1 PROPHAGE TRANSCRIPTIONAL REGULATOR"/>
    <property type="match status" value="1"/>
</dbReference>
<reference evidence="5 6" key="1">
    <citation type="submission" date="2020-03" db="EMBL/GenBank/DDBJ databases">
        <title>Complete genome sequence of Orbus sp. IPMB12 (BCRC 80908).</title>
        <authorList>
            <person name="Lo W.-S."/>
            <person name="Chang T.-H."/>
            <person name="Kuo C.-H."/>
        </authorList>
    </citation>
    <scope>NUCLEOTIDE SEQUENCE [LARGE SCALE GENOMIC DNA]</scope>
    <source>
        <strain evidence="5 6">IPMB12</strain>
    </source>
</reference>
<evidence type="ECO:0000313" key="6">
    <source>
        <dbReference type="Proteomes" id="UP000501168"/>
    </source>
</evidence>
<dbReference type="Pfam" id="PF00717">
    <property type="entry name" value="Peptidase_S24"/>
    <property type="match status" value="1"/>
</dbReference>
<dbReference type="SUPFAM" id="SSF51306">
    <property type="entry name" value="LexA/Signal peptidase"/>
    <property type="match status" value="1"/>
</dbReference>
<keyword evidence="1" id="KW-0805">Transcription regulation</keyword>
<dbReference type="SUPFAM" id="SSF47413">
    <property type="entry name" value="lambda repressor-like DNA-binding domains"/>
    <property type="match status" value="1"/>
</dbReference>
<dbReference type="SMART" id="SM00530">
    <property type="entry name" value="HTH_XRE"/>
    <property type="match status" value="1"/>
</dbReference>
<evidence type="ECO:0000259" key="4">
    <source>
        <dbReference type="PROSITE" id="PS50943"/>
    </source>
</evidence>
<dbReference type="GO" id="GO:0045892">
    <property type="term" value="P:negative regulation of DNA-templated transcription"/>
    <property type="evidence" value="ECO:0007669"/>
    <property type="project" value="InterPro"/>
</dbReference>
<evidence type="ECO:0000256" key="3">
    <source>
        <dbReference type="ARBA" id="ARBA00023163"/>
    </source>
</evidence>
<keyword evidence="2" id="KW-0238">DNA-binding</keyword>
<dbReference type="InterPro" id="IPR010982">
    <property type="entry name" value="Lambda_DNA-bd_dom_sf"/>
</dbReference>
<accession>A0A6G9I9V7</accession>
<dbReference type="KEGG" id="orb:IPMB12_04565"/>
<name>A0A6G9I9V7_9GAMM</name>
<organism evidence="5 6">
    <name type="scientific">Zophobihabitans entericus</name>
    <dbReference type="NCBI Taxonomy" id="1635327"/>
    <lineage>
        <taxon>Bacteria</taxon>
        <taxon>Pseudomonadati</taxon>
        <taxon>Pseudomonadota</taxon>
        <taxon>Gammaproteobacteria</taxon>
        <taxon>Orbales</taxon>
        <taxon>Orbaceae</taxon>
        <taxon>Zophobihabitans</taxon>
    </lineage>
</organism>
<protein>
    <submittedName>
        <fullName evidence="5">Helix-turn-helix transcriptional regulator</fullName>
    </submittedName>
</protein>
<dbReference type="Gene3D" id="1.10.260.40">
    <property type="entry name" value="lambda repressor-like DNA-binding domains"/>
    <property type="match status" value="1"/>
</dbReference>
<evidence type="ECO:0000256" key="1">
    <source>
        <dbReference type="ARBA" id="ARBA00023015"/>
    </source>
</evidence>
<dbReference type="InterPro" id="IPR036286">
    <property type="entry name" value="LexA/Signal_pep-like_sf"/>
</dbReference>
<keyword evidence="3" id="KW-0804">Transcription</keyword>
<dbReference type="EMBL" id="CP050253">
    <property type="protein sequence ID" value="QIQ21015.1"/>
    <property type="molecule type" value="Genomic_DNA"/>
</dbReference>
<dbReference type="InterPro" id="IPR001387">
    <property type="entry name" value="Cro/C1-type_HTH"/>
</dbReference>
<dbReference type="InterPro" id="IPR010744">
    <property type="entry name" value="Phage_CI_N"/>
</dbReference>
<dbReference type="InterPro" id="IPR015927">
    <property type="entry name" value="Peptidase_S24_S26A/B/C"/>
</dbReference>
<keyword evidence="6" id="KW-1185">Reference proteome</keyword>
<dbReference type="PROSITE" id="PS50943">
    <property type="entry name" value="HTH_CROC1"/>
    <property type="match status" value="1"/>
</dbReference>
<evidence type="ECO:0000256" key="2">
    <source>
        <dbReference type="ARBA" id="ARBA00023125"/>
    </source>
</evidence>
<dbReference type="RefSeq" id="WP_166915377.1">
    <property type="nucleotide sequence ID" value="NZ_CP050253.1"/>
</dbReference>
<dbReference type="AlphaFoldDB" id="A0A6G9I9V7"/>
<feature type="domain" description="HTH cro/C1-type" evidence="4">
    <location>
        <begin position="8"/>
        <end position="61"/>
    </location>
</feature>
<dbReference type="InterPro" id="IPR039418">
    <property type="entry name" value="LexA-like"/>
</dbReference>
<gene>
    <name evidence="5" type="ORF">IPMB12_04565</name>
</gene>